<organism evidence="4 5">
    <name type="scientific">Amphritea balenae</name>
    <dbReference type="NCBI Taxonomy" id="452629"/>
    <lineage>
        <taxon>Bacteria</taxon>
        <taxon>Pseudomonadati</taxon>
        <taxon>Pseudomonadota</taxon>
        <taxon>Gammaproteobacteria</taxon>
        <taxon>Oceanospirillales</taxon>
        <taxon>Oceanospirillaceae</taxon>
        <taxon>Amphritea</taxon>
    </lineage>
</organism>
<comment type="caution">
    <text evidence="4">The sequence shown here is derived from an EMBL/GenBank/DDBJ whole genome shotgun (WGS) entry which is preliminary data.</text>
</comment>
<gene>
    <name evidence="4" type="ORF">EHS89_08020</name>
</gene>
<dbReference type="AlphaFoldDB" id="A0A3P1SSH6"/>
<name>A0A3P1SSH6_9GAMM</name>
<feature type="chain" id="PRO_5018054406" evidence="2">
    <location>
        <begin position="23"/>
        <end position="188"/>
    </location>
</feature>
<evidence type="ECO:0000313" key="5">
    <source>
        <dbReference type="Proteomes" id="UP000267535"/>
    </source>
</evidence>
<dbReference type="PROSITE" id="PS50914">
    <property type="entry name" value="BON"/>
    <property type="match status" value="2"/>
</dbReference>
<dbReference type="PANTHER" id="PTHR34606">
    <property type="entry name" value="BON DOMAIN-CONTAINING PROTEIN"/>
    <property type="match status" value="1"/>
</dbReference>
<dbReference type="OrthoDB" id="9783990at2"/>
<evidence type="ECO:0000259" key="3">
    <source>
        <dbReference type="PROSITE" id="PS50914"/>
    </source>
</evidence>
<accession>A0A3P1SSH6</accession>
<reference evidence="4 5" key="1">
    <citation type="submission" date="2018-11" db="EMBL/GenBank/DDBJ databases">
        <title>The draft genome sequence of Amphritea balenae JAMM 1525T.</title>
        <authorList>
            <person name="Fang Z."/>
            <person name="Zhang Y."/>
            <person name="Han X."/>
        </authorList>
    </citation>
    <scope>NUCLEOTIDE SEQUENCE [LARGE SCALE GENOMIC DNA]</scope>
    <source>
        <strain evidence="4 5">JAMM 1525</strain>
    </source>
</reference>
<feature type="domain" description="BON" evidence="3">
    <location>
        <begin position="43"/>
        <end position="112"/>
    </location>
</feature>
<dbReference type="Pfam" id="PF04972">
    <property type="entry name" value="BON"/>
    <property type="match status" value="2"/>
</dbReference>
<dbReference type="InterPro" id="IPR007055">
    <property type="entry name" value="BON_dom"/>
</dbReference>
<protein>
    <submittedName>
        <fullName evidence="4">BON domain-containing protein</fullName>
    </submittedName>
</protein>
<keyword evidence="5" id="KW-1185">Reference proteome</keyword>
<proteinExistence type="predicted"/>
<feature type="domain" description="BON" evidence="3">
    <location>
        <begin position="121"/>
        <end position="188"/>
    </location>
</feature>
<dbReference type="Proteomes" id="UP000267535">
    <property type="component" value="Unassembled WGS sequence"/>
</dbReference>
<dbReference type="PROSITE" id="PS51257">
    <property type="entry name" value="PROKAR_LIPOPROTEIN"/>
    <property type="match status" value="1"/>
</dbReference>
<evidence type="ECO:0000313" key="4">
    <source>
        <dbReference type="EMBL" id="RRD00142.1"/>
    </source>
</evidence>
<feature type="signal peptide" evidence="2">
    <location>
        <begin position="1"/>
        <end position="22"/>
    </location>
</feature>
<dbReference type="InterPro" id="IPR014004">
    <property type="entry name" value="Transpt-assoc_nodulatn_dom_bac"/>
</dbReference>
<evidence type="ECO:0000256" key="2">
    <source>
        <dbReference type="SAM" id="SignalP"/>
    </source>
</evidence>
<dbReference type="EMBL" id="RQXV01000003">
    <property type="protein sequence ID" value="RRD00142.1"/>
    <property type="molecule type" value="Genomic_DNA"/>
</dbReference>
<dbReference type="Gene3D" id="3.30.1340.30">
    <property type="match status" value="1"/>
</dbReference>
<evidence type="ECO:0000256" key="1">
    <source>
        <dbReference type="ARBA" id="ARBA00022729"/>
    </source>
</evidence>
<dbReference type="SMART" id="SM00749">
    <property type="entry name" value="BON"/>
    <property type="match status" value="2"/>
</dbReference>
<dbReference type="InterPro" id="IPR051686">
    <property type="entry name" value="Lipoprotein_DolP"/>
</dbReference>
<keyword evidence="1 2" id="KW-0732">Signal</keyword>
<sequence length="188" mass="20712">MKQVLTLTLTALLLSGCSTVVSTIKEEPIKEDHANRTTGSYVDDELIEIKSNVNLSKASEELRGSHISITSFNGVVLITGQVATENSRAEAEQIVSQVRKIRRIHNELTVTSPTSSLTRASDTWITAKIKANMLGDEQVNATRIKVVTENGVVYLMGLVTRQEADEAIRVVRSVNGIQKIVKIFEYID</sequence>
<dbReference type="RefSeq" id="WP_124925612.1">
    <property type="nucleotide sequence ID" value="NZ_BMOH01000005.1"/>
</dbReference>
<dbReference type="PANTHER" id="PTHR34606:SF4">
    <property type="entry name" value="OUTER MEMBRANE LIPOPROTEIN DOLP"/>
    <property type="match status" value="1"/>
</dbReference>